<evidence type="ECO:0000256" key="1">
    <source>
        <dbReference type="SAM" id="MobiDB-lite"/>
    </source>
</evidence>
<keyword evidence="2" id="KW-0472">Membrane</keyword>
<dbReference type="Proteomes" id="UP000220353">
    <property type="component" value="Unassembled WGS sequence"/>
</dbReference>
<dbReference type="RefSeq" id="WP_097587748.1">
    <property type="nucleotide sequence ID" value="NZ_NWTC01000029.1"/>
</dbReference>
<protein>
    <submittedName>
        <fullName evidence="3">Uncharacterized protein</fullName>
    </submittedName>
</protein>
<keyword evidence="2" id="KW-0812">Transmembrane</keyword>
<feature type="transmembrane region" description="Helical" evidence="2">
    <location>
        <begin position="44"/>
        <end position="62"/>
    </location>
</feature>
<comment type="caution">
    <text evidence="3">The sequence shown here is derived from an EMBL/GenBank/DDBJ whole genome shotgun (WGS) entry which is preliminary data.</text>
</comment>
<keyword evidence="2" id="KW-1133">Transmembrane helix</keyword>
<proteinExistence type="predicted"/>
<dbReference type="EMBL" id="NWTC01000029">
    <property type="protein sequence ID" value="PDT44694.1"/>
    <property type="molecule type" value="Genomic_DNA"/>
</dbReference>
<gene>
    <name evidence="3" type="ORF">CO661_27685</name>
</gene>
<feature type="region of interest" description="Disordered" evidence="1">
    <location>
        <begin position="1"/>
        <end position="24"/>
    </location>
</feature>
<dbReference type="AlphaFoldDB" id="A0A2A6LQ13"/>
<reference evidence="3 4" key="1">
    <citation type="submission" date="2017-09" db="EMBL/GenBank/DDBJ databases">
        <title>Comparative genomics of rhizobia isolated from Phaseolus vulgaris in China.</title>
        <authorList>
            <person name="Tong W."/>
        </authorList>
    </citation>
    <scope>NUCLEOTIDE SEQUENCE [LARGE SCALE GENOMIC DNA]</scope>
    <source>
        <strain evidence="3 4">PCH1</strain>
    </source>
</reference>
<evidence type="ECO:0000313" key="4">
    <source>
        <dbReference type="Proteomes" id="UP000220353"/>
    </source>
</evidence>
<sequence length="73" mass="8501">MKDVHESNPENVTREEPELADAPRHDMEEYLGGTIKARHGYIPVWLLVVYFVLFAWALYYAYQYWGGLGPGRI</sequence>
<organism evidence="3 4">
    <name type="scientific">Rhizobium fredii</name>
    <name type="common">Sinorhizobium fredii</name>
    <dbReference type="NCBI Taxonomy" id="380"/>
    <lineage>
        <taxon>Bacteria</taxon>
        <taxon>Pseudomonadati</taxon>
        <taxon>Pseudomonadota</taxon>
        <taxon>Alphaproteobacteria</taxon>
        <taxon>Hyphomicrobiales</taxon>
        <taxon>Rhizobiaceae</taxon>
        <taxon>Sinorhizobium/Ensifer group</taxon>
        <taxon>Sinorhizobium</taxon>
    </lineage>
</organism>
<name>A0A2A6LQ13_RHIFR</name>
<evidence type="ECO:0000256" key="2">
    <source>
        <dbReference type="SAM" id="Phobius"/>
    </source>
</evidence>
<evidence type="ECO:0000313" key="3">
    <source>
        <dbReference type="EMBL" id="PDT44694.1"/>
    </source>
</evidence>
<accession>A0A2A6LQ13</accession>